<keyword evidence="13" id="KW-0413">Isomerase</keyword>
<evidence type="ECO:0000256" key="4">
    <source>
        <dbReference type="ARBA" id="ARBA00022679"/>
    </source>
</evidence>
<comment type="caution">
    <text evidence="13">The sequence shown here is derived from an EMBL/GenBank/DDBJ whole genome shotgun (WGS) entry which is preliminary data.</text>
</comment>
<protein>
    <recommendedName>
        <fullName evidence="3">mannose-1-phosphate guanylyltransferase</fullName>
        <ecNumber evidence="3">2.7.7.13</ecNumber>
    </recommendedName>
</protein>
<dbReference type="CDD" id="cd02213">
    <property type="entry name" value="cupin_PMI_typeII_C"/>
    <property type="match status" value="1"/>
</dbReference>
<evidence type="ECO:0000256" key="9">
    <source>
        <dbReference type="RuleBase" id="RU004190"/>
    </source>
</evidence>
<dbReference type="PANTHER" id="PTHR46390">
    <property type="entry name" value="MANNOSE-1-PHOSPHATE GUANYLYLTRANSFERASE"/>
    <property type="match status" value="1"/>
</dbReference>
<sequence>MITPVIMAGGRGSRLWPLSRQLHPKQFLPLTGEGSLLQETLKRLEPLEHRDPLLICNEEHRFLVAEQLRQQGVTDARILLESEGRNTAPAIAVAALKAVSEDPDSLLLVLAADHLIRDIPAFHASVARARELAEQGALVTFGVVPTHAETGYGYIQRGEGQGESGFRVKRFVEKPDAATAEDYLATGDYYWNSGMFLFRASRYLEELERFQPAMVAACRTALAGAQADLDFIRLDAEAFRACPADSIDYAVMEHTEHGSVVPLEAGWSDIGSWTALWEVSEHDDQGNACFGDVMLHDSRNLMVHADHRLVATVGVEDLVVVETKDAVLVAHKDRVQEVKTIVERLKAEGRSEQANHREVYRPWGIYDSIDHGGRYQVKRITVKPGAKLSVQMHHHRAEHWVVVSGTAKVTNGEETYLVSENESTYIPIGRVHALENPGVIPLELIEVQSGAYLGENDIVRFEDKYGRS</sequence>
<dbReference type="InterPro" id="IPR051161">
    <property type="entry name" value="Mannose-6P_isomerase_type2"/>
</dbReference>
<organism evidence="13 14">
    <name type="scientific">Halomonas rhizosphaerae</name>
    <dbReference type="NCBI Taxonomy" id="3043296"/>
    <lineage>
        <taxon>Bacteria</taxon>
        <taxon>Pseudomonadati</taxon>
        <taxon>Pseudomonadota</taxon>
        <taxon>Gammaproteobacteria</taxon>
        <taxon>Oceanospirillales</taxon>
        <taxon>Halomonadaceae</taxon>
        <taxon>Halomonas</taxon>
    </lineage>
</organism>
<keyword evidence="6" id="KW-0547">Nucleotide-binding</keyword>
<dbReference type="InterPro" id="IPR029044">
    <property type="entry name" value="Nucleotide-diphossugar_trans"/>
</dbReference>
<evidence type="ECO:0000256" key="5">
    <source>
        <dbReference type="ARBA" id="ARBA00022695"/>
    </source>
</evidence>
<dbReference type="GO" id="GO:0004475">
    <property type="term" value="F:mannose-1-phosphate guanylyltransferase (GTP) activity"/>
    <property type="evidence" value="ECO:0007669"/>
    <property type="project" value="UniProtKB-EC"/>
</dbReference>
<comment type="similarity">
    <text evidence="2 9">Belongs to the mannose-6-phosphate isomerase type 2 family.</text>
</comment>
<dbReference type="EC" id="2.7.7.13" evidence="3"/>
<dbReference type="InterPro" id="IPR011051">
    <property type="entry name" value="RmlC_Cupin_sf"/>
</dbReference>
<accession>A0ABT6UWC8</accession>
<dbReference type="NCBIfam" id="TIGR01479">
    <property type="entry name" value="GMP_PMI"/>
    <property type="match status" value="1"/>
</dbReference>
<dbReference type="EMBL" id="JASCQP010000013">
    <property type="protein sequence ID" value="MDI5890282.1"/>
    <property type="molecule type" value="Genomic_DNA"/>
</dbReference>
<dbReference type="RefSeq" id="WP_282734296.1">
    <property type="nucleotide sequence ID" value="NZ_JASCQP010000013.1"/>
</dbReference>
<dbReference type="InterPro" id="IPR001538">
    <property type="entry name" value="Man6P_isomerase-2_C"/>
</dbReference>
<dbReference type="Pfam" id="PF00483">
    <property type="entry name" value="NTP_transferase"/>
    <property type="match status" value="1"/>
</dbReference>
<keyword evidence="4 13" id="KW-0808">Transferase</keyword>
<keyword evidence="14" id="KW-1185">Reference proteome</keyword>
<keyword evidence="7" id="KW-0342">GTP-binding</keyword>
<evidence type="ECO:0000256" key="2">
    <source>
        <dbReference type="ARBA" id="ARBA00006115"/>
    </source>
</evidence>
<evidence type="ECO:0000313" key="14">
    <source>
        <dbReference type="Proteomes" id="UP001225957"/>
    </source>
</evidence>
<dbReference type="CDD" id="cd02509">
    <property type="entry name" value="GDP-M1P_Guanylyltransferase"/>
    <property type="match status" value="1"/>
</dbReference>
<dbReference type="PANTHER" id="PTHR46390:SF1">
    <property type="entry name" value="MANNOSE-1-PHOSPHATE GUANYLYLTRANSFERASE"/>
    <property type="match status" value="1"/>
</dbReference>
<dbReference type="SUPFAM" id="SSF51182">
    <property type="entry name" value="RmlC-like cupins"/>
    <property type="match status" value="1"/>
</dbReference>
<dbReference type="InterPro" id="IPR054566">
    <property type="entry name" value="ManC/GMP-like_b-helix"/>
</dbReference>
<dbReference type="Pfam" id="PF22640">
    <property type="entry name" value="ManC_GMP_beta-helix"/>
    <property type="match status" value="1"/>
</dbReference>
<evidence type="ECO:0000259" key="11">
    <source>
        <dbReference type="Pfam" id="PF01050"/>
    </source>
</evidence>
<keyword evidence="5 13" id="KW-0548">Nucleotidyltransferase</keyword>
<evidence type="ECO:0000256" key="8">
    <source>
        <dbReference type="ARBA" id="ARBA00047343"/>
    </source>
</evidence>
<feature type="domain" description="Mannose-6-phosphate isomerase type II C-terminal" evidence="11">
    <location>
        <begin position="349"/>
        <end position="463"/>
    </location>
</feature>
<dbReference type="InterPro" id="IPR006375">
    <property type="entry name" value="Man1P_GuaTrfase/Man6P_Isoase"/>
</dbReference>
<dbReference type="InterPro" id="IPR049577">
    <property type="entry name" value="GMPP_N"/>
</dbReference>
<evidence type="ECO:0000259" key="10">
    <source>
        <dbReference type="Pfam" id="PF00483"/>
    </source>
</evidence>
<evidence type="ECO:0000256" key="7">
    <source>
        <dbReference type="ARBA" id="ARBA00023134"/>
    </source>
</evidence>
<dbReference type="Proteomes" id="UP001225957">
    <property type="component" value="Unassembled WGS sequence"/>
</dbReference>
<evidence type="ECO:0000256" key="1">
    <source>
        <dbReference type="ARBA" id="ARBA00004823"/>
    </source>
</evidence>
<comment type="catalytic activity">
    <reaction evidence="8">
        <text>alpha-D-mannose 1-phosphate + GTP + H(+) = GDP-alpha-D-mannose + diphosphate</text>
        <dbReference type="Rhea" id="RHEA:15229"/>
        <dbReference type="ChEBI" id="CHEBI:15378"/>
        <dbReference type="ChEBI" id="CHEBI:33019"/>
        <dbReference type="ChEBI" id="CHEBI:37565"/>
        <dbReference type="ChEBI" id="CHEBI:57527"/>
        <dbReference type="ChEBI" id="CHEBI:58409"/>
        <dbReference type="EC" id="2.7.7.13"/>
    </reaction>
</comment>
<feature type="domain" description="Nucleotidyl transferase" evidence="10">
    <location>
        <begin position="4"/>
        <end position="284"/>
    </location>
</feature>
<evidence type="ECO:0000256" key="6">
    <source>
        <dbReference type="ARBA" id="ARBA00022741"/>
    </source>
</evidence>
<evidence type="ECO:0000259" key="12">
    <source>
        <dbReference type="Pfam" id="PF22640"/>
    </source>
</evidence>
<gene>
    <name evidence="13" type="ORF">QLQ83_04140</name>
</gene>
<dbReference type="Pfam" id="PF01050">
    <property type="entry name" value="MannoseP_isomer"/>
    <property type="match status" value="1"/>
</dbReference>
<dbReference type="InterPro" id="IPR014710">
    <property type="entry name" value="RmlC-like_jellyroll"/>
</dbReference>
<evidence type="ECO:0000313" key="13">
    <source>
        <dbReference type="EMBL" id="MDI5890282.1"/>
    </source>
</evidence>
<feature type="domain" description="MannoseP isomerase/GMP-like beta-helix" evidence="12">
    <location>
        <begin position="294"/>
        <end position="345"/>
    </location>
</feature>
<dbReference type="Gene3D" id="3.90.550.10">
    <property type="entry name" value="Spore Coat Polysaccharide Biosynthesis Protein SpsA, Chain A"/>
    <property type="match status" value="1"/>
</dbReference>
<evidence type="ECO:0000256" key="3">
    <source>
        <dbReference type="ARBA" id="ARBA00012387"/>
    </source>
</evidence>
<dbReference type="GO" id="GO:0004476">
    <property type="term" value="F:mannose-6-phosphate isomerase activity"/>
    <property type="evidence" value="ECO:0007669"/>
    <property type="project" value="UniProtKB-EC"/>
</dbReference>
<dbReference type="Gene3D" id="2.60.120.10">
    <property type="entry name" value="Jelly Rolls"/>
    <property type="match status" value="1"/>
</dbReference>
<dbReference type="InterPro" id="IPR005835">
    <property type="entry name" value="NTP_transferase_dom"/>
</dbReference>
<proteinExistence type="inferred from homology"/>
<name>A0ABT6UWC8_9GAMM</name>
<comment type="pathway">
    <text evidence="1">Nucleotide-sugar biosynthesis; GDP-alpha-D-mannose biosynthesis; GDP-alpha-D-mannose from alpha-D-mannose 1-phosphate (GTP route): step 1/1.</text>
</comment>
<reference evidence="13 14" key="1">
    <citation type="submission" date="2023-04" db="EMBL/GenBank/DDBJ databases">
        <title>Halomonas strains isolated from rhizosphere soil.</title>
        <authorList>
            <person name="Xu L."/>
            <person name="Sun J.-Q."/>
        </authorList>
    </citation>
    <scope>NUCLEOTIDE SEQUENCE [LARGE SCALE GENOMIC DNA]</scope>
    <source>
        <strain evidence="13 14">LR5S20</strain>
    </source>
</reference>
<dbReference type="SUPFAM" id="SSF53448">
    <property type="entry name" value="Nucleotide-diphospho-sugar transferases"/>
    <property type="match status" value="1"/>
</dbReference>